<gene>
    <name evidence="3" type="ORF">GHT06_012538</name>
</gene>
<dbReference type="Pfam" id="PF15055">
    <property type="entry name" value="DMAC1_Dmo2"/>
    <property type="match status" value="1"/>
</dbReference>
<dbReference type="InterPro" id="IPR028036">
    <property type="entry name" value="DMAC1-like_dom"/>
</dbReference>
<evidence type="ECO:0000313" key="3">
    <source>
        <dbReference type="EMBL" id="KAI9561579.1"/>
    </source>
</evidence>
<dbReference type="AlphaFoldDB" id="A0AAD5KXS0"/>
<feature type="transmembrane region" description="Helical" evidence="1">
    <location>
        <begin position="37"/>
        <end position="55"/>
    </location>
</feature>
<feature type="domain" description="Distal membrane-arm assembly complex protein 1-like" evidence="2">
    <location>
        <begin position="4"/>
        <end position="49"/>
    </location>
</feature>
<name>A0AAD5KXS0_9CRUS</name>
<keyword evidence="1" id="KW-0812">Transmembrane</keyword>
<evidence type="ECO:0000313" key="4">
    <source>
        <dbReference type="Proteomes" id="UP000820818"/>
    </source>
</evidence>
<feature type="transmembrane region" description="Helical" evidence="1">
    <location>
        <begin position="7"/>
        <end position="25"/>
    </location>
</feature>
<protein>
    <recommendedName>
        <fullName evidence="2">Distal membrane-arm assembly complex protein 1-like domain-containing protein</fullName>
    </recommendedName>
</protein>
<keyword evidence="1" id="KW-1133">Transmembrane helix</keyword>
<proteinExistence type="predicted"/>
<keyword evidence="4" id="KW-1185">Reference proteome</keyword>
<evidence type="ECO:0000256" key="1">
    <source>
        <dbReference type="SAM" id="Phobius"/>
    </source>
</evidence>
<comment type="caution">
    <text evidence="3">The sequence shown here is derived from an EMBL/GenBank/DDBJ whole genome shotgun (WGS) entry which is preliminary data.</text>
</comment>
<dbReference type="EMBL" id="WJBH02000003">
    <property type="protein sequence ID" value="KAI9561579.1"/>
    <property type="molecule type" value="Genomic_DNA"/>
</dbReference>
<evidence type="ECO:0000259" key="2">
    <source>
        <dbReference type="Pfam" id="PF15055"/>
    </source>
</evidence>
<dbReference type="Proteomes" id="UP000820818">
    <property type="component" value="Linkage Group LG3"/>
</dbReference>
<reference evidence="3 4" key="1">
    <citation type="submission" date="2022-05" db="EMBL/GenBank/DDBJ databases">
        <title>A multi-omics perspective on studying reproductive biology in Daphnia sinensis.</title>
        <authorList>
            <person name="Jia J."/>
        </authorList>
    </citation>
    <scope>NUCLEOTIDE SEQUENCE [LARGE SCALE GENOMIC DNA]</scope>
    <source>
        <strain evidence="3 4">WSL</strain>
    </source>
</reference>
<keyword evidence="1" id="KW-0472">Membrane</keyword>
<sequence>MDRDCLGCRLISGSGLIGAAAYIAHHSNKSQYKWSRVFMQIVSIGFASVGSARLLNIYPFNITHKSQHWESK</sequence>
<accession>A0AAD5KXS0</accession>
<organism evidence="3 4">
    <name type="scientific">Daphnia sinensis</name>
    <dbReference type="NCBI Taxonomy" id="1820382"/>
    <lineage>
        <taxon>Eukaryota</taxon>
        <taxon>Metazoa</taxon>
        <taxon>Ecdysozoa</taxon>
        <taxon>Arthropoda</taxon>
        <taxon>Crustacea</taxon>
        <taxon>Branchiopoda</taxon>
        <taxon>Diplostraca</taxon>
        <taxon>Cladocera</taxon>
        <taxon>Anomopoda</taxon>
        <taxon>Daphniidae</taxon>
        <taxon>Daphnia</taxon>
        <taxon>Daphnia similis group</taxon>
    </lineage>
</organism>